<accession>A0A9D4AYI5</accession>
<gene>
    <name evidence="2" type="ORF">KIL84_017284</name>
</gene>
<name>A0A9D4AYI5_9SAUR</name>
<dbReference type="Proteomes" id="UP000827986">
    <property type="component" value="Unassembled WGS sequence"/>
</dbReference>
<feature type="compositionally biased region" description="Low complexity" evidence="1">
    <location>
        <begin position="84"/>
        <end position="99"/>
    </location>
</feature>
<feature type="compositionally biased region" description="Basic and acidic residues" evidence="1">
    <location>
        <begin position="23"/>
        <end position="32"/>
    </location>
</feature>
<evidence type="ECO:0000256" key="1">
    <source>
        <dbReference type="SAM" id="MobiDB-lite"/>
    </source>
</evidence>
<dbReference type="EMBL" id="JAHDVG010000482">
    <property type="protein sequence ID" value="KAH1173445.1"/>
    <property type="molecule type" value="Genomic_DNA"/>
</dbReference>
<feature type="compositionally biased region" description="Basic and acidic residues" evidence="1">
    <location>
        <begin position="1"/>
        <end position="14"/>
    </location>
</feature>
<keyword evidence="3" id="KW-1185">Reference proteome</keyword>
<feature type="region of interest" description="Disordered" evidence="1">
    <location>
        <begin position="50"/>
        <end position="105"/>
    </location>
</feature>
<reference evidence="2" key="1">
    <citation type="submission" date="2021-09" db="EMBL/GenBank/DDBJ databases">
        <title>The genome of Mauremys mutica provides insights into the evolution of semi-aquatic lifestyle.</title>
        <authorList>
            <person name="Gong S."/>
            <person name="Gao Y."/>
        </authorList>
    </citation>
    <scope>NUCLEOTIDE SEQUENCE</scope>
    <source>
        <strain evidence="2">MM-2020</strain>
        <tissue evidence="2">Muscle</tissue>
    </source>
</reference>
<feature type="region of interest" description="Disordered" evidence="1">
    <location>
        <begin position="1"/>
        <end position="34"/>
    </location>
</feature>
<evidence type="ECO:0000313" key="2">
    <source>
        <dbReference type="EMBL" id="KAH1173445.1"/>
    </source>
</evidence>
<evidence type="ECO:0000313" key="3">
    <source>
        <dbReference type="Proteomes" id="UP000827986"/>
    </source>
</evidence>
<organism evidence="2 3">
    <name type="scientific">Mauremys mutica</name>
    <name type="common">yellowpond turtle</name>
    <dbReference type="NCBI Taxonomy" id="74926"/>
    <lineage>
        <taxon>Eukaryota</taxon>
        <taxon>Metazoa</taxon>
        <taxon>Chordata</taxon>
        <taxon>Craniata</taxon>
        <taxon>Vertebrata</taxon>
        <taxon>Euteleostomi</taxon>
        <taxon>Archelosauria</taxon>
        <taxon>Testudinata</taxon>
        <taxon>Testudines</taxon>
        <taxon>Cryptodira</taxon>
        <taxon>Durocryptodira</taxon>
        <taxon>Testudinoidea</taxon>
        <taxon>Geoemydidae</taxon>
        <taxon>Geoemydinae</taxon>
        <taxon>Mauremys</taxon>
    </lineage>
</organism>
<protein>
    <submittedName>
        <fullName evidence="2">Uncharacterized protein</fullName>
    </submittedName>
</protein>
<dbReference type="AlphaFoldDB" id="A0A9D4AYI5"/>
<comment type="caution">
    <text evidence="2">The sequence shown here is derived from an EMBL/GenBank/DDBJ whole genome shotgun (WGS) entry which is preliminary data.</text>
</comment>
<proteinExistence type="predicted"/>
<sequence length="105" mass="11311">MQRQRFERLWRTRLETSQSSRGGGREQSHHEPFSGGCLLNAACTVQTPPRCMARPSPGEPSPARAQAEARCPFLSPAPEAAGRAVAVKPKAASSSQRFPSPRPSG</sequence>